<keyword evidence="6" id="KW-0560">Oxidoreductase</keyword>
<dbReference type="PANTHER" id="PTHR46509:SF1">
    <property type="entry name" value="PHOSPHOADENOSINE PHOSPHOSULFATE REDUCTASE"/>
    <property type="match status" value="1"/>
</dbReference>
<dbReference type="EMBL" id="CH408157">
    <property type="protein sequence ID" value="EDK38211.2"/>
    <property type="molecule type" value="Genomic_DNA"/>
</dbReference>
<dbReference type="Proteomes" id="UP000001997">
    <property type="component" value="Unassembled WGS sequence"/>
</dbReference>
<proteinExistence type="inferred from homology"/>
<keyword evidence="15" id="KW-1185">Reference proteome</keyword>
<name>A5DGA8_PICGU</name>
<evidence type="ECO:0000256" key="5">
    <source>
        <dbReference type="ARBA" id="ARBA00022857"/>
    </source>
</evidence>
<dbReference type="FunCoup" id="A5DGA8">
    <property type="interactions" value="608"/>
</dbReference>
<evidence type="ECO:0000256" key="10">
    <source>
        <dbReference type="ARBA" id="ARBA00078053"/>
    </source>
</evidence>
<dbReference type="InterPro" id="IPR011800">
    <property type="entry name" value="PAPS_reductase_CysH"/>
</dbReference>
<keyword evidence="8" id="KW-0198">Cysteine biosynthesis</keyword>
<dbReference type="InterPro" id="IPR014729">
    <property type="entry name" value="Rossmann-like_a/b/a_fold"/>
</dbReference>
<dbReference type="Gene3D" id="3.40.50.620">
    <property type="entry name" value="HUPs"/>
    <property type="match status" value="1"/>
</dbReference>
<dbReference type="GO" id="GO:0004604">
    <property type="term" value="F:phosphoadenylyl-sulfate reductase (thioredoxin) activity"/>
    <property type="evidence" value="ECO:0007669"/>
    <property type="project" value="UniProtKB-EC"/>
</dbReference>
<dbReference type="NCBIfam" id="NF002537">
    <property type="entry name" value="PRK02090.1"/>
    <property type="match status" value="1"/>
</dbReference>
<dbReference type="GO" id="GO:0009086">
    <property type="term" value="P:methionine biosynthetic process"/>
    <property type="evidence" value="ECO:0007669"/>
    <property type="project" value="UniProtKB-KW"/>
</dbReference>
<evidence type="ECO:0000256" key="1">
    <source>
        <dbReference type="ARBA" id="ARBA00004848"/>
    </source>
</evidence>
<keyword evidence="4" id="KW-0028">Amino-acid biosynthesis</keyword>
<dbReference type="CDD" id="cd23945">
    <property type="entry name" value="PAPS_reductase"/>
    <property type="match status" value="1"/>
</dbReference>
<dbReference type="GO" id="GO:0019379">
    <property type="term" value="P:sulfate assimilation, phosphoadenylyl sulfate reduction by phosphoadenylyl-sulfate reductase (thioredoxin)"/>
    <property type="evidence" value="ECO:0007669"/>
    <property type="project" value="EnsemblFungi"/>
</dbReference>
<sequence length="258" mass="29758">MTHESIVLSQEQLDHINKHLVLLSPQEILRWAYVTFPRLFQTTAFGLTGLVTVDMISKLYGESDMKHPIDLIFIDTLHHFPQTYDLVKKVKEKYNPTIHEFTPMNVSTEQEFTKRYGDQLWESNDSYYDFLVKVEPSQRAYKQLNVAAVLTGRRRSQGGARGDLPVVEIEETSGIIKINPLCNWDFAQVKSYVDKHQVPYNELLDLGYKSIGDWHSTTPVAEGEDERSGRWKDKAKTECGIHETSKYAEYLKKQADAI</sequence>
<dbReference type="GO" id="GO:0019344">
    <property type="term" value="P:cysteine biosynthetic process"/>
    <property type="evidence" value="ECO:0007669"/>
    <property type="project" value="UniProtKB-KW"/>
</dbReference>
<dbReference type="NCBIfam" id="TIGR02057">
    <property type="entry name" value="PAPS_reductase"/>
    <property type="match status" value="1"/>
</dbReference>
<dbReference type="HAMAP" id="MF_00063">
    <property type="entry name" value="CysH"/>
    <property type="match status" value="1"/>
</dbReference>
<dbReference type="EC" id="1.8.4.8" evidence="3"/>
<evidence type="ECO:0000256" key="7">
    <source>
        <dbReference type="ARBA" id="ARBA00023167"/>
    </source>
</evidence>
<gene>
    <name evidence="14" type="ORF">PGUG_02309</name>
</gene>
<dbReference type="VEuPathDB" id="FungiDB:PGUG_02309"/>
<comment type="similarity">
    <text evidence="2">Belongs to the PAPS reductase family. CysH subfamily.</text>
</comment>
<evidence type="ECO:0000256" key="4">
    <source>
        <dbReference type="ARBA" id="ARBA00022605"/>
    </source>
</evidence>
<comment type="pathway">
    <text evidence="1">Sulfur metabolism; hydrogen sulfide biosynthesis; sulfite from sulfate: step 3/3.</text>
</comment>
<accession>A5DGA8</accession>
<dbReference type="PIRSF" id="PIRSF000857">
    <property type="entry name" value="PAPS_reductase"/>
    <property type="match status" value="1"/>
</dbReference>
<dbReference type="Pfam" id="PF01507">
    <property type="entry name" value="PAPS_reduct"/>
    <property type="match status" value="1"/>
</dbReference>
<dbReference type="STRING" id="294746.A5DGA8"/>
<protein>
    <recommendedName>
        <fullName evidence="3">phosphoadenylyl-sulfate reductase (thioredoxin)</fullName>
        <ecNumber evidence="3">1.8.4.8</ecNumber>
    </recommendedName>
    <alternativeName>
        <fullName evidence="10">3'-phosphoadenylylsulfate reductase</fullName>
    </alternativeName>
    <alternativeName>
        <fullName evidence="12">PAPS reductase, thioredoxin dependent</fullName>
    </alternativeName>
    <alternativeName>
        <fullName evidence="11">PAdoPS reductase</fullName>
    </alternativeName>
</protein>
<evidence type="ECO:0000256" key="8">
    <source>
        <dbReference type="ARBA" id="ARBA00023192"/>
    </source>
</evidence>
<feature type="domain" description="Phosphoadenosine phosphosulphate reductase" evidence="13">
    <location>
        <begin position="39"/>
        <end position="219"/>
    </location>
</feature>
<dbReference type="GO" id="GO:0006750">
    <property type="term" value="P:glutathione biosynthetic process"/>
    <property type="evidence" value="ECO:0007669"/>
    <property type="project" value="EnsemblFungi"/>
</dbReference>
<evidence type="ECO:0000256" key="11">
    <source>
        <dbReference type="ARBA" id="ARBA00082472"/>
    </source>
</evidence>
<comment type="catalytic activity">
    <reaction evidence="9">
        <text>[thioredoxin]-disulfide + sulfite + adenosine 3',5'-bisphosphate + 2 H(+) = [thioredoxin]-dithiol + 3'-phosphoadenylyl sulfate</text>
        <dbReference type="Rhea" id="RHEA:11724"/>
        <dbReference type="Rhea" id="RHEA-COMP:10698"/>
        <dbReference type="Rhea" id="RHEA-COMP:10700"/>
        <dbReference type="ChEBI" id="CHEBI:15378"/>
        <dbReference type="ChEBI" id="CHEBI:17359"/>
        <dbReference type="ChEBI" id="CHEBI:29950"/>
        <dbReference type="ChEBI" id="CHEBI:50058"/>
        <dbReference type="ChEBI" id="CHEBI:58339"/>
        <dbReference type="ChEBI" id="CHEBI:58343"/>
        <dbReference type="EC" id="1.8.4.8"/>
    </reaction>
</comment>
<dbReference type="InParanoid" id="A5DGA8"/>
<evidence type="ECO:0000259" key="13">
    <source>
        <dbReference type="Pfam" id="PF01507"/>
    </source>
</evidence>
<evidence type="ECO:0000256" key="3">
    <source>
        <dbReference type="ARBA" id="ARBA00013096"/>
    </source>
</evidence>
<evidence type="ECO:0000313" key="15">
    <source>
        <dbReference type="Proteomes" id="UP000001997"/>
    </source>
</evidence>
<dbReference type="GeneID" id="5126541"/>
<dbReference type="InterPro" id="IPR002500">
    <property type="entry name" value="PAPS_reduct_dom"/>
</dbReference>
<dbReference type="InterPro" id="IPR004511">
    <property type="entry name" value="PAPS/APS_Rdtase"/>
</dbReference>
<organism evidence="14 15">
    <name type="scientific">Meyerozyma guilliermondii (strain ATCC 6260 / CBS 566 / DSM 6381 / JCM 1539 / NBRC 10279 / NRRL Y-324)</name>
    <name type="common">Yeast</name>
    <name type="synonym">Candida guilliermondii</name>
    <dbReference type="NCBI Taxonomy" id="294746"/>
    <lineage>
        <taxon>Eukaryota</taxon>
        <taxon>Fungi</taxon>
        <taxon>Dikarya</taxon>
        <taxon>Ascomycota</taxon>
        <taxon>Saccharomycotina</taxon>
        <taxon>Pichiomycetes</taxon>
        <taxon>Debaryomycetaceae</taxon>
        <taxon>Meyerozyma</taxon>
    </lineage>
</organism>
<dbReference type="KEGG" id="pgu:PGUG_02309"/>
<dbReference type="eggNOG" id="KOG0189">
    <property type="taxonomic scope" value="Eukaryota"/>
</dbReference>
<evidence type="ECO:0000256" key="6">
    <source>
        <dbReference type="ARBA" id="ARBA00023002"/>
    </source>
</evidence>
<keyword evidence="5" id="KW-0521">NADP</keyword>
<evidence type="ECO:0000256" key="9">
    <source>
        <dbReference type="ARBA" id="ARBA00052536"/>
    </source>
</evidence>
<evidence type="ECO:0000313" key="14">
    <source>
        <dbReference type="EMBL" id="EDK38211.2"/>
    </source>
</evidence>
<dbReference type="RefSeq" id="XP_001484580.2">
    <property type="nucleotide sequence ID" value="XM_001484530.1"/>
</dbReference>
<dbReference type="OrthoDB" id="7869097at2759"/>
<evidence type="ECO:0000256" key="12">
    <source>
        <dbReference type="ARBA" id="ARBA00082553"/>
    </source>
</evidence>
<keyword evidence="7" id="KW-0486">Methionine biosynthesis</keyword>
<dbReference type="AlphaFoldDB" id="A5DGA8"/>
<dbReference type="FunFam" id="3.40.50.620:FF:000151">
    <property type="entry name" value="Phosphoadenosine phosphosulfate reductase"/>
    <property type="match status" value="1"/>
</dbReference>
<dbReference type="PANTHER" id="PTHR46509">
    <property type="entry name" value="PHOSPHOADENOSINE PHOSPHOSULFATE REDUCTASE"/>
    <property type="match status" value="1"/>
</dbReference>
<evidence type="ECO:0000256" key="2">
    <source>
        <dbReference type="ARBA" id="ARBA00009732"/>
    </source>
</evidence>
<dbReference type="SUPFAM" id="SSF52402">
    <property type="entry name" value="Adenine nucleotide alpha hydrolases-like"/>
    <property type="match status" value="1"/>
</dbReference>
<dbReference type="NCBIfam" id="TIGR00434">
    <property type="entry name" value="cysH"/>
    <property type="match status" value="1"/>
</dbReference>
<dbReference type="GO" id="GO:0005737">
    <property type="term" value="C:cytoplasm"/>
    <property type="evidence" value="ECO:0007669"/>
    <property type="project" value="TreeGrafter"/>
</dbReference>
<dbReference type="OMA" id="PIARWTQ"/>
<reference evidence="14 15" key="1">
    <citation type="journal article" date="2009" name="Nature">
        <title>Evolution of pathogenicity and sexual reproduction in eight Candida genomes.</title>
        <authorList>
            <person name="Butler G."/>
            <person name="Rasmussen M.D."/>
            <person name="Lin M.F."/>
            <person name="Santos M.A."/>
            <person name="Sakthikumar S."/>
            <person name="Munro C.A."/>
            <person name="Rheinbay E."/>
            <person name="Grabherr M."/>
            <person name="Forche A."/>
            <person name="Reedy J.L."/>
            <person name="Agrafioti I."/>
            <person name="Arnaud M.B."/>
            <person name="Bates S."/>
            <person name="Brown A.J."/>
            <person name="Brunke S."/>
            <person name="Costanzo M.C."/>
            <person name="Fitzpatrick D.A."/>
            <person name="de Groot P.W."/>
            <person name="Harris D."/>
            <person name="Hoyer L.L."/>
            <person name="Hube B."/>
            <person name="Klis F.M."/>
            <person name="Kodira C."/>
            <person name="Lennard N."/>
            <person name="Logue M.E."/>
            <person name="Martin R."/>
            <person name="Neiman A.M."/>
            <person name="Nikolaou E."/>
            <person name="Quail M.A."/>
            <person name="Quinn J."/>
            <person name="Santos M.C."/>
            <person name="Schmitzberger F.F."/>
            <person name="Sherlock G."/>
            <person name="Shah P."/>
            <person name="Silverstein K.A."/>
            <person name="Skrzypek M.S."/>
            <person name="Soll D."/>
            <person name="Staggs R."/>
            <person name="Stansfield I."/>
            <person name="Stumpf M.P."/>
            <person name="Sudbery P.E."/>
            <person name="Srikantha T."/>
            <person name="Zeng Q."/>
            <person name="Berman J."/>
            <person name="Berriman M."/>
            <person name="Heitman J."/>
            <person name="Gow N.A."/>
            <person name="Lorenz M.C."/>
            <person name="Birren B.W."/>
            <person name="Kellis M."/>
            <person name="Cuomo C.A."/>
        </authorList>
    </citation>
    <scope>NUCLEOTIDE SEQUENCE [LARGE SCALE GENOMIC DNA]</scope>
    <source>
        <strain evidence="15">ATCC 6260 / CBS 566 / DSM 6381 / JCM 1539 / NBRC 10279 / NRRL Y-324</strain>
    </source>
</reference>
<dbReference type="HOGENOM" id="CLU_044089_0_1_1"/>